<reference evidence="1" key="1">
    <citation type="journal article" date="2014" name="Int. J. Syst. Evol. Microbiol.">
        <title>Complete genome sequence of Corynebacterium casei LMG S-19264T (=DSM 44701T), isolated from a smear-ripened cheese.</title>
        <authorList>
            <consortium name="US DOE Joint Genome Institute (JGI-PGF)"/>
            <person name="Walter F."/>
            <person name="Albersmeier A."/>
            <person name="Kalinowski J."/>
            <person name="Ruckert C."/>
        </authorList>
    </citation>
    <scope>NUCLEOTIDE SEQUENCE</scope>
    <source>
        <strain evidence="1">CGMCC 1.15367</strain>
    </source>
</reference>
<dbReference type="RefSeq" id="WP_188909629.1">
    <property type="nucleotide sequence ID" value="NZ_BMIQ01000004.1"/>
</dbReference>
<organism evidence="1 2">
    <name type="scientific">Aureimonas endophytica</name>
    <dbReference type="NCBI Taxonomy" id="2027858"/>
    <lineage>
        <taxon>Bacteria</taxon>
        <taxon>Pseudomonadati</taxon>
        <taxon>Pseudomonadota</taxon>
        <taxon>Alphaproteobacteria</taxon>
        <taxon>Hyphomicrobiales</taxon>
        <taxon>Aurantimonadaceae</taxon>
        <taxon>Aureimonas</taxon>
    </lineage>
</organism>
<protein>
    <submittedName>
        <fullName evidence="1">Uncharacterized protein</fullName>
    </submittedName>
</protein>
<dbReference type="AlphaFoldDB" id="A0A916ZPT1"/>
<gene>
    <name evidence="1" type="ORF">GCM10011390_28980</name>
</gene>
<evidence type="ECO:0000313" key="2">
    <source>
        <dbReference type="Proteomes" id="UP000644699"/>
    </source>
</evidence>
<sequence>MARNGATPSLDHRVLSDVRKAIRHLPNWQVEYILPQHLAEKLAELDRVTGPLRRNEEA</sequence>
<comment type="caution">
    <text evidence="1">The sequence shown here is derived from an EMBL/GenBank/DDBJ whole genome shotgun (WGS) entry which is preliminary data.</text>
</comment>
<evidence type="ECO:0000313" key="1">
    <source>
        <dbReference type="EMBL" id="GGE08117.1"/>
    </source>
</evidence>
<dbReference type="EMBL" id="BMIQ01000004">
    <property type="protein sequence ID" value="GGE08117.1"/>
    <property type="molecule type" value="Genomic_DNA"/>
</dbReference>
<name>A0A916ZPT1_9HYPH</name>
<reference evidence="1" key="2">
    <citation type="submission" date="2020-09" db="EMBL/GenBank/DDBJ databases">
        <authorList>
            <person name="Sun Q."/>
            <person name="Zhou Y."/>
        </authorList>
    </citation>
    <scope>NUCLEOTIDE SEQUENCE</scope>
    <source>
        <strain evidence="1">CGMCC 1.15367</strain>
    </source>
</reference>
<proteinExistence type="predicted"/>
<dbReference type="Proteomes" id="UP000644699">
    <property type="component" value="Unassembled WGS sequence"/>
</dbReference>
<accession>A0A916ZPT1</accession>
<keyword evidence="2" id="KW-1185">Reference proteome</keyword>